<proteinExistence type="predicted"/>
<dbReference type="EMBL" id="UINC01034024">
    <property type="protein sequence ID" value="SVB24215.1"/>
    <property type="molecule type" value="Genomic_DNA"/>
</dbReference>
<sequence length="174" mass="18921">MKIFITFSLTISLTILRSESLYEIYQNAGPGNGYDKYMVLDPSVIYTGGFGTSVYSVLLEGNGAVIDLQGGTGIWMSGDESDSPQLIIKRCTIMNGGYYGVNFSGYGNHEIIDCNFINDEWGIQVGEHSSTTIRNCNLIDNTYGLAIIGLDAVVNLAYCNGWGNTETYMSNCPG</sequence>
<dbReference type="Gene3D" id="2.160.20.10">
    <property type="entry name" value="Single-stranded right-handed beta-helix, Pectin lyase-like"/>
    <property type="match status" value="1"/>
</dbReference>
<dbReference type="InterPro" id="IPR011050">
    <property type="entry name" value="Pectin_lyase_fold/virulence"/>
</dbReference>
<dbReference type="InterPro" id="IPR012334">
    <property type="entry name" value="Pectin_lyas_fold"/>
</dbReference>
<gene>
    <name evidence="2" type="ORF">METZ01_LOCUS177069</name>
</gene>
<protein>
    <recommendedName>
        <fullName evidence="1">Right handed beta helix domain-containing protein</fullName>
    </recommendedName>
</protein>
<accession>A0A382CDN0</accession>
<dbReference type="InterPro" id="IPR039448">
    <property type="entry name" value="Beta_helix"/>
</dbReference>
<dbReference type="SUPFAM" id="SSF51126">
    <property type="entry name" value="Pectin lyase-like"/>
    <property type="match status" value="1"/>
</dbReference>
<feature type="domain" description="Right handed beta helix" evidence="1">
    <location>
        <begin position="65"/>
        <end position="163"/>
    </location>
</feature>
<organism evidence="2">
    <name type="scientific">marine metagenome</name>
    <dbReference type="NCBI Taxonomy" id="408172"/>
    <lineage>
        <taxon>unclassified sequences</taxon>
        <taxon>metagenomes</taxon>
        <taxon>ecological metagenomes</taxon>
    </lineage>
</organism>
<evidence type="ECO:0000313" key="2">
    <source>
        <dbReference type="EMBL" id="SVB24215.1"/>
    </source>
</evidence>
<dbReference type="InterPro" id="IPR006626">
    <property type="entry name" value="PbH1"/>
</dbReference>
<dbReference type="AlphaFoldDB" id="A0A382CDN0"/>
<evidence type="ECO:0000259" key="1">
    <source>
        <dbReference type="Pfam" id="PF13229"/>
    </source>
</evidence>
<dbReference type="Pfam" id="PF13229">
    <property type="entry name" value="Beta_helix"/>
    <property type="match status" value="1"/>
</dbReference>
<dbReference type="SMART" id="SM00710">
    <property type="entry name" value="PbH1"/>
    <property type="match status" value="4"/>
</dbReference>
<reference evidence="2" key="1">
    <citation type="submission" date="2018-05" db="EMBL/GenBank/DDBJ databases">
        <authorList>
            <person name="Lanie J.A."/>
            <person name="Ng W.-L."/>
            <person name="Kazmierczak K.M."/>
            <person name="Andrzejewski T.M."/>
            <person name="Davidsen T.M."/>
            <person name="Wayne K.J."/>
            <person name="Tettelin H."/>
            <person name="Glass J.I."/>
            <person name="Rusch D."/>
            <person name="Podicherti R."/>
            <person name="Tsui H.-C.T."/>
            <person name="Winkler M.E."/>
        </authorList>
    </citation>
    <scope>NUCLEOTIDE SEQUENCE</scope>
</reference>
<name>A0A382CDN0_9ZZZZ</name>